<evidence type="ECO:0000256" key="4">
    <source>
        <dbReference type="ARBA" id="ARBA00022692"/>
    </source>
</evidence>
<evidence type="ECO:0000256" key="9">
    <source>
        <dbReference type="ARBA" id="ARBA00045905"/>
    </source>
</evidence>
<gene>
    <name evidence="11" type="ORF">CAPTEDRAFT_206401</name>
</gene>
<proteinExistence type="inferred from homology"/>
<dbReference type="EnsemblMetazoa" id="CapteT206401">
    <property type="protein sequence ID" value="CapteP206401"/>
    <property type="gene ID" value="CapteG206401"/>
</dbReference>
<keyword evidence="13" id="KW-1185">Reference proteome</keyword>
<evidence type="ECO:0000256" key="7">
    <source>
        <dbReference type="ARBA" id="ARBA00023128"/>
    </source>
</evidence>
<name>R7T8M8_CAPTE</name>
<accession>R7T8M8</accession>
<dbReference type="OrthoDB" id="2378895at2759"/>
<dbReference type="STRING" id="283909.R7T8M8"/>
<dbReference type="HOGENOM" id="CLU_115460_1_1_1"/>
<feature type="transmembrane region" description="Helical" evidence="10">
    <location>
        <begin position="56"/>
        <end position="76"/>
    </location>
</feature>
<evidence type="ECO:0000256" key="10">
    <source>
        <dbReference type="SAM" id="Phobius"/>
    </source>
</evidence>
<keyword evidence="7" id="KW-0496">Mitochondrion</keyword>
<protein>
    <recommendedName>
        <fullName evidence="3">Transmembrane protein 242</fullName>
    </recommendedName>
</protein>
<reference evidence="11 13" key="2">
    <citation type="journal article" date="2013" name="Nature">
        <title>Insights into bilaterian evolution from three spiralian genomes.</title>
        <authorList>
            <person name="Simakov O."/>
            <person name="Marletaz F."/>
            <person name="Cho S.J."/>
            <person name="Edsinger-Gonzales E."/>
            <person name="Havlak P."/>
            <person name="Hellsten U."/>
            <person name="Kuo D.H."/>
            <person name="Larsson T."/>
            <person name="Lv J."/>
            <person name="Arendt D."/>
            <person name="Savage R."/>
            <person name="Osoegawa K."/>
            <person name="de Jong P."/>
            <person name="Grimwood J."/>
            <person name="Chapman J.A."/>
            <person name="Shapiro H."/>
            <person name="Aerts A."/>
            <person name="Otillar R.P."/>
            <person name="Terry A.Y."/>
            <person name="Boore J.L."/>
            <person name="Grigoriev I.V."/>
            <person name="Lindberg D.R."/>
            <person name="Seaver E.C."/>
            <person name="Weisblat D.A."/>
            <person name="Putnam N.H."/>
            <person name="Rokhsar D.S."/>
        </authorList>
    </citation>
    <scope>NUCLEOTIDE SEQUENCE</scope>
    <source>
        <strain evidence="11 13">I ESC-2004</strain>
    </source>
</reference>
<keyword evidence="6 10" id="KW-1133">Transmembrane helix</keyword>
<comment type="similarity">
    <text evidence="2">Belongs to the TMEM242 family.</text>
</comment>
<dbReference type="EMBL" id="AMQN01003148">
    <property type="status" value="NOT_ANNOTATED_CDS"/>
    <property type="molecule type" value="Genomic_DNA"/>
</dbReference>
<evidence type="ECO:0000313" key="11">
    <source>
        <dbReference type="EMBL" id="ELT90029.1"/>
    </source>
</evidence>
<dbReference type="Pfam" id="PF07096">
    <property type="entry name" value="DUF1358"/>
    <property type="match status" value="1"/>
</dbReference>
<evidence type="ECO:0000256" key="2">
    <source>
        <dbReference type="ARBA" id="ARBA00007570"/>
    </source>
</evidence>
<dbReference type="FunCoup" id="R7T8M8">
    <property type="interactions" value="388"/>
</dbReference>
<comment type="function">
    <text evidence="9">Scaffold protein that participates in the c-ring assembly of mitochondrial ATP synthase (F(1)F(0) ATP synthase or complex V) by facilitating the membrane insertion and oligomer formation of the subunit c/ATP5MC3. Participates in the incorporation of the c-ring into vestigial complexes. Additionally influences the incorporation of subunits MT-ATP6, MT-ATP8, ATP5MJ, and ATP5MK in the ATP synthase.</text>
</comment>
<reference evidence="13" key="1">
    <citation type="submission" date="2012-12" db="EMBL/GenBank/DDBJ databases">
        <authorList>
            <person name="Hellsten U."/>
            <person name="Grimwood J."/>
            <person name="Chapman J.A."/>
            <person name="Shapiro H."/>
            <person name="Aerts A."/>
            <person name="Otillar R.P."/>
            <person name="Terry A.Y."/>
            <person name="Boore J.L."/>
            <person name="Simakov O."/>
            <person name="Marletaz F."/>
            <person name="Cho S.-J."/>
            <person name="Edsinger-Gonzales E."/>
            <person name="Havlak P."/>
            <person name="Kuo D.-H."/>
            <person name="Larsson T."/>
            <person name="Lv J."/>
            <person name="Arendt D."/>
            <person name="Savage R."/>
            <person name="Osoegawa K."/>
            <person name="de Jong P."/>
            <person name="Lindberg D.R."/>
            <person name="Seaver E.C."/>
            <person name="Weisblat D.A."/>
            <person name="Putnam N.H."/>
            <person name="Grigoriev I.V."/>
            <person name="Rokhsar D.S."/>
        </authorList>
    </citation>
    <scope>NUCLEOTIDE SEQUENCE</scope>
    <source>
        <strain evidence="13">I ESC-2004</strain>
    </source>
</reference>
<reference evidence="12" key="3">
    <citation type="submission" date="2015-06" db="UniProtKB">
        <authorList>
            <consortium name="EnsemblMetazoa"/>
        </authorList>
    </citation>
    <scope>IDENTIFICATION</scope>
</reference>
<dbReference type="AlphaFoldDB" id="R7T8M8"/>
<keyword evidence="5" id="KW-0999">Mitochondrion inner membrane</keyword>
<dbReference type="Proteomes" id="UP000014760">
    <property type="component" value="Unassembled WGS sequence"/>
</dbReference>
<dbReference type="InterPro" id="IPR009792">
    <property type="entry name" value="TMEM242"/>
</dbReference>
<evidence type="ECO:0000256" key="6">
    <source>
        <dbReference type="ARBA" id="ARBA00022989"/>
    </source>
</evidence>
<evidence type="ECO:0000256" key="8">
    <source>
        <dbReference type="ARBA" id="ARBA00023136"/>
    </source>
</evidence>
<evidence type="ECO:0000313" key="12">
    <source>
        <dbReference type="EnsemblMetazoa" id="CapteP206401"/>
    </source>
</evidence>
<dbReference type="PANTHER" id="PTHR13141:SF4">
    <property type="entry name" value="TRANSMEMBRANE PROTEIN 242"/>
    <property type="match status" value="1"/>
</dbReference>
<keyword evidence="8 10" id="KW-0472">Membrane</keyword>
<dbReference type="PANTHER" id="PTHR13141">
    <property type="entry name" value="TRANSMEMBRANE PROTEIN 242"/>
    <property type="match status" value="1"/>
</dbReference>
<evidence type="ECO:0000256" key="3">
    <source>
        <dbReference type="ARBA" id="ARBA00013934"/>
    </source>
</evidence>
<evidence type="ECO:0000313" key="13">
    <source>
        <dbReference type="Proteomes" id="UP000014760"/>
    </source>
</evidence>
<keyword evidence="4 10" id="KW-0812">Transmembrane</keyword>
<dbReference type="GO" id="GO:0005743">
    <property type="term" value="C:mitochondrial inner membrane"/>
    <property type="evidence" value="ECO:0007669"/>
    <property type="project" value="UniProtKB-SubCell"/>
</dbReference>
<evidence type="ECO:0000256" key="1">
    <source>
        <dbReference type="ARBA" id="ARBA00004448"/>
    </source>
</evidence>
<dbReference type="EMBL" id="KB311062">
    <property type="protein sequence ID" value="ELT90029.1"/>
    <property type="molecule type" value="Genomic_DNA"/>
</dbReference>
<comment type="subcellular location">
    <subcellularLocation>
        <location evidence="1">Mitochondrion inner membrane</location>
        <topology evidence="1">Multi-pass membrane protein</topology>
    </subcellularLocation>
</comment>
<sequence>MMFFGGVTGFSMMFGFGYALVMAKKKDPDGFIQGVVGKPGTAGVKVETGSSFALKALGRATLITFTGFGLFCYGIWKMMGVQNAEEFRNKVGTALPRIPKTESKGRTEFENLKDLADYLVDEDTKNAKRET</sequence>
<evidence type="ECO:0000256" key="5">
    <source>
        <dbReference type="ARBA" id="ARBA00022792"/>
    </source>
</evidence>
<organism evidence="11">
    <name type="scientific">Capitella teleta</name>
    <name type="common">Polychaete worm</name>
    <dbReference type="NCBI Taxonomy" id="283909"/>
    <lineage>
        <taxon>Eukaryota</taxon>
        <taxon>Metazoa</taxon>
        <taxon>Spiralia</taxon>
        <taxon>Lophotrochozoa</taxon>
        <taxon>Annelida</taxon>
        <taxon>Polychaeta</taxon>
        <taxon>Sedentaria</taxon>
        <taxon>Scolecida</taxon>
        <taxon>Capitellidae</taxon>
        <taxon>Capitella</taxon>
    </lineage>
</organism>
<dbReference type="OMA" id="RSPEWFN"/>